<evidence type="ECO:0000256" key="1">
    <source>
        <dbReference type="SAM" id="Phobius"/>
    </source>
</evidence>
<feature type="transmembrane region" description="Helical" evidence="1">
    <location>
        <begin position="153"/>
        <end position="173"/>
    </location>
</feature>
<name>A0A127FEW4_STEDE</name>
<feature type="transmembrane region" description="Helical" evidence="1">
    <location>
        <begin position="85"/>
        <end position="108"/>
    </location>
</feature>
<organism evidence="3 4">
    <name type="scientific">Steroidobacter denitrificans</name>
    <dbReference type="NCBI Taxonomy" id="465721"/>
    <lineage>
        <taxon>Bacteria</taxon>
        <taxon>Pseudomonadati</taxon>
        <taxon>Pseudomonadota</taxon>
        <taxon>Gammaproteobacteria</taxon>
        <taxon>Steroidobacterales</taxon>
        <taxon>Steroidobacteraceae</taxon>
        <taxon>Steroidobacter</taxon>
    </lineage>
</organism>
<keyword evidence="1" id="KW-0812">Transmembrane</keyword>
<sequence>MIPARVRSVTPRLLIVIVVVTLILYGSLYPFNFKPGAIEGGLLQALRELNWARAGRDDRISNVLLYLPLGFCLFLWLHSHFGRHASILIAVLAGTTLSLSIEIVQVYVPGRVSSLTDLTLNAAGTVLGAAGGLIWSLLSRLMHQSAHVEKSAADPGAVVLILFWLTSRFVPFVPQLNLEKLKTALQPLFDPKFGAAAVFTYLTCWMVVHQAVAATTSRPKRLDRLLLLITAVLLGSLLLAGQAFVPAELLALLLLLPLLVLMHRLKPHPRHAAFVFAILAVLILNGLAPFDFETPASRFDFWPFMAWLRVDPLLSLRTADWAALLDKTFLFGALIWTLRIWGTTTRFAAACTVMVISVVEILQLWLPRQDASIADPLLAAAVGWLMHRLYRTRPPPFGRDAILRDAHNR</sequence>
<feature type="transmembrane region" description="Helical" evidence="1">
    <location>
        <begin position="249"/>
        <end position="265"/>
    </location>
</feature>
<keyword evidence="1" id="KW-1133">Transmembrane helix</keyword>
<evidence type="ECO:0000313" key="4">
    <source>
        <dbReference type="Proteomes" id="UP000070250"/>
    </source>
</evidence>
<keyword evidence="4" id="KW-1185">Reference proteome</keyword>
<proteinExistence type="predicted"/>
<accession>A0A127FEW4</accession>
<dbReference type="STRING" id="465721.ACG33_15360"/>
<dbReference type="EMBL" id="CP011971">
    <property type="protein sequence ID" value="AMN48451.1"/>
    <property type="molecule type" value="Genomic_DNA"/>
</dbReference>
<evidence type="ECO:0000259" key="2">
    <source>
        <dbReference type="Pfam" id="PF04892"/>
    </source>
</evidence>
<feature type="transmembrane region" description="Helical" evidence="1">
    <location>
        <begin position="12"/>
        <end position="31"/>
    </location>
</feature>
<feature type="transmembrane region" description="Helical" evidence="1">
    <location>
        <begin position="120"/>
        <end position="141"/>
    </location>
</feature>
<feature type="transmembrane region" description="Helical" evidence="1">
    <location>
        <begin position="225"/>
        <end position="243"/>
    </location>
</feature>
<dbReference type="Proteomes" id="UP000070250">
    <property type="component" value="Chromosome"/>
</dbReference>
<gene>
    <name evidence="3" type="ORF">ACG33_15360</name>
</gene>
<feature type="transmembrane region" description="Helical" evidence="1">
    <location>
        <begin position="60"/>
        <end position="78"/>
    </location>
</feature>
<dbReference type="AlphaFoldDB" id="A0A127FEW4"/>
<keyword evidence="1" id="KW-0472">Membrane</keyword>
<evidence type="ECO:0000313" key="3">
    <source>
        <dbReference type="EMBL" id="AMN48451.1"/>
    </source>
</evidence>
<dbReference type="NCBIfam" id="NF037970">
    <property type="entry name" value="vanZ_1"/>
    <property type="match status" value="1"/>
</dbReference>
<protein>
    <recommendedName>
        <fullName evidence="2">VanZ-like domain-containing protein</fullName>
    </recommendedName>
</protein>
<feature type="domain" description="VanZ-like" evidence="2">
    <location>
        <begin position="16"/>
        <end position="130"/>
    </location>
</feature>
<dbReference type="PANTHER" id="PTHR28008">
    <property type="entry name" value="DOMAIN PROTEIN, PUTATIVE (AFU_ORTHOLOGUE AFUA_3G10980)-RELATED"/>
    <property type="match status" value="1"/>
</dbReference>
<dbReference type="PANTHER" id="PTHR28008:SF1">
    <property type="entry name" value="DOMAIN PROTEIN, PUTATIVE (AFU_ORTHOLOGUE AFUA_3G10980)-RELATED"/>
    <property type="match status" value="1"/>
</dbReference>
<dbReference type="InterPro" id="IPR006976">
    <property type="entry name" value="VanZ-like"/>
</dbReference>
<feature type="transmembrane region" description="Helical" evidence="1">
    <location>
        <begin position="272"/>
        <end position="290"/>
    </location>
</feature>
<feature type="transmembrane region" description="Helical" evidence="1">
    <location>
        <begin position="193"/>
        <end position="213"/>
    </location>
</feature>
<dbReference type="Pfam" id="PF04892">
    <property type="entry name" value="VanZ"/>
    <property type="match status" value="1"/>
</dbReference>
<dbReference type="RefSeq" id="WP_066922526.1">
    <property type="nucleotide sequence ID" value="NZ_CP011971.1"/>
</dbReference>
<dbReference type="KEGG" id="sdf:ACG33_15360"/>
<feature type="transmembrane region" description="Helical" evidence="1">
    <location>
        <begin position="321"/>
        <end position="340"/>
    </location>
</feature>
<reference evidence="3 4" key="1">
    <citation type="submission" date="2015-06" db="EMBL/GenBank/DDBJ databases">
        <title>A Comprehensive Approach to Explore the Metabolic and Phylogenetic Diversity of Bacterial Steroid Degradation in the Environment: Testosterone as an Example.</title>
        <authorList>
            <person name="Yang F.-C."/>
            <person name="Chen Y.-L."/>
            <person name="Yu C.-P."/>
            <person name="Tang S.-L."/>
            <person name="Wang P.-H."/>
            <person name="Ismail W."/>
            <person name="Wang C.-H."/>
            <person name="Yang C.-Y."/>
            <person name="Chiang Y.-R."/>
        </authorList>
    </citation>
    <scope>NUCLEOTIDE SEQUENCE [LARGE SCALE GENOMIC DNA]</scope>
    <source>
        <strain evidence="3 4">DSM 18526</strain>
    </source>
</reference>